<proteinExistence type="predicted"/>
<gene>
    <name evidence="3" type="ORF">RA086_14160</name>
</gene>
<evidence type="ECO:0000259" key="1">
    <source>
        <dbReference type="Pfam" id="PF13175"/>
    </source>
</evidence>
<dbReference type="InterPro" id="IPR027417">
    <property type="entry name" value="P-loop_NTPase"/>
</dbReference>
<dbReference type="Gene3D" id="3.40.50.300">
    <property type="entry name" value="P-loop containing nucleotide triphosphate hydrolases"/>
    <property type="match status" value="1"/>
</dbReference>
<dbReference type="RefSeq" id="WP_308704513.1">
    <property type="nucleotide sequence ID" value="NZ_JAVCWF010000002.1"/>
</dbReference>
<dbReference type="SUPFAM" id="SSF52540">
    <property type="entry name" value="P-loop containing nucleoside triphosphate hydrolases"/>
    <property type="match status" value="1"/>
</dbReference>
<dbReference type="InterPro" id="IPR034139">
    <property type="entry name" value="TOPRIM_OLD"/>
</dbReference>
<protein>
    <submittedName>
        <fullName evidence="3">AAA family ATPase</fullName>
    </submittedName>
</protein>
<evidence type="ECO:0000313" key="4">
    <source>
        <dbReference type="Proteomes" id="UP001227831"/>
    </source>
</evidence>
<dbReference type="CDD" id="cd01026">
    <property type="entry name" value="TOPRIM_OLD"/>
    <property type="match status" value="1"/>
</dbReference>
<keyword evidence="4" id="KW-1185">Reference proteome</keyword>
<dbReference type="PANTHER" id="PTHR43581">
    <property type="entry name" value="ATP/GTP PHOSPHATASE"/>
    <property type="match status" value="1"/>
</dbReference>
<name>A0ABU1ACV3_9LACO</name>
<dbReference type="InterPro" id="IPR051396">
    <property type="entry name" value="Bact_Antivir_Def_Nuclease"/>
</dbReference>
<dbReference type="CDD" id="cd00267">
    <property type="entry name" value="ABC_ATPase"/>
    <property type="match status" value="1"/>
</dbReference>
<dbReference type="Proteomes" id="UP001227831">
    <property type="component" value="Unassembled WGS sequence"/>
</dbReference>
<evidence type="ECO:0000313" key="3">
    <source>
        <dbReference type="EMBL" id="MDQ7938755.1"/>
    </source>
</evidence>
<accession>A0ABU1ACV3</accession>
<dbReference type="EMBL" id="JAVCWF010000002">
    <property type="protein sequence ID" value="MDQ7938755.1"/>
    <property type="molecule type" value="Genomic_DNA"/>
</dbReference>
<feature type="domain" description="OLD protein-like TOPRIM" evidence="2">
    <location>
        <begin position="431"/>
        <end position="502"/>
    </location>
</feature>
<reference evidence="3 4" key="1">
    <citation type="journal article" date="2023" name="Int. J. Syst. Evol. Microbiol.">
        <title>Lactiplantibacillus brownii sp. nov., a novel psychrotolerant species isolated from sauerkraut.</title>
        <authorList>
            <person name="Heng Y.C."/>
            <person name="Silvaraju S."/>
            <person name="Lee J.K.Y."/>
            <person name="Kittelmann S."/>
        </authorList>
    </citation>
    <scope>NUCLEOTIDE SEQUENCE [LARGE SCALE GENOMIC DNA]</scope>
    <source>
        <strain evidence="3 4">WILCCON 0030</strain>
    </source>
</reference>
<evidence type="ECO:0000259" key="2">
    <source>
        <dbReference type="Pfam" id="PF20469"/>
    </source>
</evidence>
<dbReference type="PANTHER" id="PTHR43581:SF4">
    <property type="entry name" value="ATP_GTP PHOSPHATASE"/>
    <property type="match status" value="1"/>
</dbReference>
<sequence>MFISSVEITNFRTFKEKQIIRFTEGINILVGPNNIGKTTIISAIRLIFDKNKFGLDINDFSKTETKEELKNCSPKITVSVNLQKSNKEGSDSDDLLAIRNWLTDIDNPYKAKITMQFQLPTKYEKAYLDAVKDLDDIGSVWLELEDEFLPKYQRKYFVGESAQPLMDNSLSRFNCQYLPAIRDAEKRMNSGNKYLLNKLLNFFIDYDLKSNKELKKPDIEKMMQKRHKDFHDLAVRLLNNLSPRFKEGKKEMLKYSSQTGATFDGEEPEFNSALNDHDILKEFSLVVKNGESNVPINLNGLGYNNLIYISLVLAELQQSRDNSYFGDNSSVFPFLLIEEPEAHLHPDMQYDFLKFLQNNIKDGTTSETAKQVIITTHSPNITAAASLDDLIVLSKYKSGVKIGYPGETFIDNPKDKKFVERFLDVTRSNLFFTNQLILIEGLAEQMLIPQFMKADTSNIQNRHISIINLSGRYFIPFLRMFDTNKNPNTAIYKQIACLTDLDPVQGKQNKSCPPIFQTEPDSKNPNIESIKALKSANIKVFSQDEDSGYKSNEGWTFEYQLYMDNPDLMPLIFHDSMRYCDAWENLKKMSSKNLSIEKISNTFQNERSKQMDEILKENHNTNDLSEITDPKLIKLYLGTMFLYSIKDKGLYAQELSEEISSGKSITVPKYIKECFEWMADKNGL</sequence>
<comment type="caution">
    <text evidence="3">The sequence shown here is derived from an EMBL/GenBank/DDBJ whole genome shotgun (WGS) entry which is preliminary data.</text>
</comment>
<dbReference type="Pfam" id="PF13175">
    <property type="entry name" value="AAA_15"/>
    <property type="match status" value="1"/>
</dbReference>
<dbReference type="InterPro" id="IPR041685">
    <property type="entry name" value="AAA_GajA/Old/RecF-like"/>
</dbReference>
<organism evidence="3 4">
    <name type="scientific">Lactiplantibacillus brownii</name>
    <dbReference type="NCBI Taxonomy" id="3069269"/>
    <lineage>
        <taxon>Bacteria</taxon>
        <taxon>Bacillati</taxon>
        <taxon>Bacillota</taxon>
        <taxon>Bacilli</taxon>
        <taxon>Lactobacillales</taxon>
        <taxon>Lactobacillaceae</taxon>
        <taxon>Lactiplantibacillus</taxon>
    </lineage>
</organism>
<feature type="domain" description="Endonuclease GajA/Old nuclease/RecF-like AAA" evidence="1">
    <location>
        <begin position="1"/>
        <end position="381"/>
    </location>
</feature>
<dbReference type="Pfam" id="PF20469">
    <property type="entry name" value="OLD-like_TOPRIM"/>
    <property type="match status" value="1"/>
</dbReference>